<dbReference type="Proteomes" id="UP000217564">
    <property type="component" value="Unassembled WGS sequence"/>
</dbReference>
<evidence type="ECO:0000313" key="3">
    <source>
        <dbReference type="Proteomes" id="UP000217564"/>
    </source>
</evidence>
<dbReference type="InterPro" id="IPR000835">
    <property type="entry name" value="HTH_MarR-typ"/>
</dbReference>
<dbReference type="AlphaFoldDB" id="A0A2A3Z0F1"/>
<dbReference type="GO" id="GO:0003700">
    <property type="term" value="F:DNA-binding transcription factor activity"/>
    <property type="evidence" value="ECO:0007669"/>
    <property type="project" value="InterPro"/>
</dbReference>
<dbReference type="SUPFAM" id="SSF46785">
    <property type="entry name" value="Winged helix' DNA-binding domain"/>
    <property type="match status" value="1"/>
</dbReference>
<dbReference type="InterPro" id="IPR036388">
    <property type="entry name" value="WH-like_DNA-bd_sf"/>
</dbReference>
<dbReference type="Pfam" id="PF12802">
    <property type="entry name" value="MarR_2"/>
    <property type="match status" value="1"/>
</dbReference>
<comment type="caution">
    <text evidence="2">The sequence shown here is derived from an EMBL/GenBank/DDBJ whole genome shotgun (WGS) entry which is preliminary data.</text>
</comment>
<dbReference type="InterPro" id="IPR036390">
    <property type="entry name" value="WH_DNA-bd_sf"/>
</dbReference>
<proteinExistence type="predicted"/>
<evidence type="ECO:0000313" key="2">
    <source>
        <dbReference type="EMBL" id="PCC44989.1"/>
    </source>
</evidence>
<name>A0A2A3Z0F1_BREAU</name>
<feature type="domain" description="HTH marR-type" evidence="1">
    <location>
        <begin position="37"/>
        <end position="86"/>
    </location>
</feature>
<accession>A0A2A3Z0F1</accession>
<reference evidence="2 3" key="1">
    <citation type="journal article" date="2017" name="Elife">
        <title>Extensive horizontal gene transfer in cheese-associated bacteria.</title>
        <authorList>
            <person name="Bonham K.S."/>
            <person name="Wolfe B.E."/>
            <person name="Dutton R.J."/>
        </authorList>
    </citation>
    <scope>NUCLEOTIDE SEQUENCE [LARGE SCALE GENOMIC DNA]</scope>
    <source>
        <strain evidence="2 3">947_7</strain>
    </source>
</reference>
<dbReference type="RefSeq" id="WP_096163067.1">
    <property type="nucleotide sequence ID" value="NZ_NRGP01000035.1"/>
</dbReference>
<organism evidence="2 3">
    <name type="scientific">Brevibacterium aurantiacum</name>
    <dbReference type="NCBI Taxonomy" id="273384"/>
    <lineage>
        <taxon>Bacteria</taxon>
        <taxon>Bacillati</taxon>
        <taxon>Actinomycetota</taxon>
        <taxon>Actinomycetes</taxon>
        <taxon>Micrococcales</taxon>
        <taxon>Brevibacteriaceae</taxon>
        <taxon>Brevibacterium</taxon>
    </lineage>
</organism>
<protein>
    <recommendedName>
        <fullName evidence="1">HTH marR-type domain-containing protein</fullName>
    </recommendedName>
</protein>
<sequence>MKRKTIDQYRLLIAEIYELAGLSRTISDREASKMGATAAQWNILSALTDLDGTVSEVADRLGLPRQAVHRVSRDMLATGLLARSDSGSLSCTDRGRQVREELFSASETRLAVVLTNAHVKSDELAQAAETVRRLIDSTRAWSELPPAEEANE</sequence>
<gene>
    <name evidence="2" type="ORF">CIK64_18040</name>
</gene>
<evidence type="ECO:0000259" key="1">
    <source>
        <dbReference type="Pfam" id="PF12802"/>
    </source>
</evidence>
<dbReference type="Gene3D" id="1.10.10.10">
    <property type="entry name" value="Winged helix-like DNA-binding domain superfamily/Winged helix DNA-binding domain"/>
    <property type="match status" value="1"/>
</dbReference>
<dbReference type="EMBL" id="NRGP01000035">
    <property type="protein sequence ID" value="PCC44989.1"/>
    <property type="molecule type" value="Genomic_DNA"/>
</dbReference>